<dbReference type="Proteomes" id="UP001501427">
    <property type="component" value="Unassembled WGS sequence"/>
</dbReference>
<accession>A0ABN1DVU0</accession>
<evidence type="ECO:0000313" key="3">
    <source>
        <dbReference type="Proteomes" id="UP001501427"/>
    </source>
</evidence>
<protein>
    <recommendedName>
        <fullName evidence="4">Integrase</fullName>
    </recommendedName>
</protein>
<sequence>MLRYTFVTTVLDNLDPRDVRIAARHADPRTTTRYDRARKASITTPTIARRLHGLRCPSKGCRPGKAGLSKTDFEASQPDRTAHLSEQDDLA</sequence>
<proteinExistence type="predicted"/>
<feature type="compositionally biased region" description="Basic and acidic residues" evidence="1">
    <location>
        <begin position="80"/>
        <end position="91"/>
    </location>
</feature>
<gene>
    <name evidence="2" type="ORF">GCM10009546_14540</name>
</gene>
<name>A0ABN1DVU0_9ACTN</name>
<keyword evidence="3" id="KW-1185">Reference proteome</keyword>
<evidence type="ECO:0000256" key="1">
    <source>
        <dbReference type="SAM" id="MobiDB-lite"/>
    </source>
</evidence>
<feature type="region of interest" description="Disordered" evidence="1">
    <location>
        <begin position="54"/>
        <end position="91"/>
    </location>
</feature>
<evidence type="ECO:0008006" key="4">
    <source>
        <dbReference type="Google" id="ProtNLM"/>
    </source>
</evidence>
<organism evidence="2 3">
    <name type="scientific">Actinomadura livida</name>
    <dbReference type="NCBI Taxonomy" id="79909"/>
    <lineage>
        <taxon>Bacteria</taxon>
        <taxon>Bacillati</taxon>
        <taxon>Actinomycetota</taxon>
        <taxon>Actinomycetes</taxon>
        <taxon>Streptosporangiales</taxon>
        <taxon>Thermomonosporaceae</taxon>
        <taxon>Actinomadura</taxon>
    </lineage>
</organism>
<comment type="caution">
    <text evidence="2">The sequence shown here is derived from an EMBL/GenBank/DDBJ whole genome shotgun (WGS) entry which is preliminary data.</text>
</comment>
<evidence type="ECO:0000313" key="2">
    <source>
        <dbReference type="EMBL" id="GAA0553563.1"/>
    </source>
</evidence>
<dbReference type="EMBL" id="BAAAHD010000012">
    <property type="protein sequence ID" value="GAA0553563.1"/>
    <property type="molecule type" value="Genomic_DNA"/>
</dbReference>
<reference evidence="2 3" key="1">
    <citation type="journal article" date="2019" name="Int. J. Syst. Evol. Microbiol.">
        <title>The Global Catalogue of Microorganisms (GCM) 10K type strain sequencing project: providing services to taxonomists for standard genome sequencing and annotation.</title>
        <authorList>
            <consortium name="The Broad Institute Genomics Platform"/>
            <consortium name="The Broad Institute Genome Sequencing Center for Infectious Disease"/>
            <person name="Wu L."/>
            <person name="Ma J."/>
        </authorList>
    </citation>
    <scope>NUCLEOTIDE SEQUENCE [LARGE SCALE GENOMIC DNA]</scope>
    <source>
        <strain evidence="2 3">JCM 10667</strain>
    </source>
</reference>